<accession>A0A1G9CXZ9</accession>
<evidence type="ECO:0000259" key="7">
    <source>
        <dbReference type="SMART" id="SM00852"/>
    </source>
</evidence>
<dbReference type="Gene3D" id="3.40.980.10">
    <property type="entry name" value="MoaB/Mog-like domain"/>
    <property type="match status" value="1"/>
</dbReference>
<reference evidence="8 9" key="1">
    <citation type="submission" date="2016-10" db="EMBL/GenBank/DDBJ databases">
        <authorList>
            <person name="de Groot N.N."/>
        </authorList>
    </citation>
    <scope>NUCLEOTIDE SEQUENCE [LARGE SCALE GENOMIC DNA]</scope>
    <source>
        <strain evidence="8 9">DSM 25294</strain>
    </source>
</reference>
<proteinExistence type="inferred from homology"/>
<dbReference type="SUPFAM" id="SSF63882">
    <property type="entry name" value="MoeA N-terminal region -like"/>
    <property type="match status" value="1"/>
</dbReference>
<name>A0A1G9CXZ9_9RHOB</name>
<comment type="cofactor">
    <cofactor evidence="6">
        <name>Mg(2+)</name>
        <dbReference type="ChEBI" id="CHEBI:18420"/>
    </cofactor>
</comment>
<dbReference type="InterPro" id="IPR001453">
    <property type="entry name" value="MoaB/Mog_dom"/>
</dbReference>
<keyword evidence="6" id="KW-0500">Molybdenum</keyword>
<dbReference type="EC" id="2.10.1.1" evidence="6"/>
<dbReference type="Pfam" id="PF03454">
    <property type="entry name" value="MoeA_C"/>
    <property type="match status" value="1"/>
</dbReference>
<evidence type="ECO:0000256" key="6">
    <source>
        <dbReference type="RuleBase" id="RU365090"/>
    </source>
</evidence>
<sequence length="420" mass="44195">MISPPKLRNDCFALPPGVDWIPMETALSTLRDRMTPVVGQRVLPVDQAAGMVLAAPAQAQRNNPPADNSAVDGFGFAGPVPDGPVEMALVEGRAAAGVPYGGNVPVGMAIRILTGAILPEGVDSVVLQEDVAREGERIAFNGPLKKGANRRLAGEDVRAGQPLLPAGHRLQPQDIGFLVASGISDVTVFERLRVGVLSNGDEVVSAGDSAPETLGPGAIFDANRPMLLAQLTQWGFEAVDLGCASDARDDLRGRLDRAATEVDAVLTSGGVSTGDEDHVSALLRDEGQITSWRIAIKPGRPLALGLWKGVPIFGLPGNPVAAFVCTLLFARPALEVLAGGQWRQPQGFDVPAAFEKRKKPGRAEFLRARIGSDGRVEAFSSEGSGRISGLSWSTGLVAFDEAERHVTPGDPVRFLPYAGF</sequence>
<dbReference type="InterPro" id="IPR036688">
    <property type="entry name" value="MoeA_C_domain_IV_sf"/>
</dbReference>
<comment type="similarity">
    <text evidence="3 6">Belongs to the MoeA family.</text>
</comment>
<keyword evidence="9" id="KW-1185">Reference proteome</keyword>
<dbReference type="AlphaFoldDB" id="A0A1G9CXZ9"/>
<dbReference type="EMBL" id="FNEK01000045">
    <property type="protein sequence ID" value="SDK56551.1"/>
    <property type="molecule type" value="Genomic_DNA"/>
</dbReference>
<dbReference type="InterPro" id="IPR036135">
    <property type="entry name" value="MoeA_linker/N_sf"/>
</dbReference>
<dbReference type="InterPro" id="IPR005110">
    <property type="entry name" value="MoeA_linker/N"/>
</dbReference>
<dbReference type="Gene3D" id="3.90.105.10">
    <property type="entry name" value="Molybdopterin biosynthesis moea protein, domain 2"/>
    <property type="match status" value="1"/>
</dbReference>
<dbReference type="InterPro" id="IPR008284">
    <property type="entry name" value="MoCF_biosynth_CS"/>
</dbReference>
<dbReference type="RefSeq" id="WP_170844628.1">
    <property type="nucleotide sequence ID" value="NZ_FNEK01000045.1"/>
</dbReference>
<keyword evidence="6 8" id="KW-0808">Transferase</keyword>
<dbReference type="SMART" id="SM00852">
    <property type="entry name" value="MoCF_biosynth"/>
    <property type="match status" value="1"/>
</dbReference>
<dbReference type="PANTHER" id="PTHR10192:SF5">
    <property type="entry name" value="GEPHYRIN"/>
    <property type="match status" value="1"/>
</dbReference>
<dbReference type="GO" id="GO:0006777">
    <property type="term" value="P:Mo-molybdopterin cofactor biosynthetic process"/>
    <property type="evidence" value="ECO:0007669"/>
    <property type="project" value="UniProtKB-UniRule"/>
</dbReference>
<dbReference type="Proteomes" id="UP000199382">
    <property type="component" value="Unassembled WGS sequence"/>
</dbReference>
<evidence type="ECO:0000256" key="5">
    <source>
        <dbReference type="ARBA" id="ARBA00047317"/>
    </source>
</evidence>
<dbReference type="SUPFAM" id="SSF53218">
    <property type="entry name" value="Molybdenum cofactor biosynthesis proteins"/>
    <property type="match status" value="1"/>
</dbReference>
<evidence type="ECO:0000313" key="8">
    <source>
        <dbReference type="EMBL" id="SDK56551.1"/>
    </source>
</evidence>
<dbReference type="Pfam" id="PF03453">
    <property type="entry name" value="MoeA_N"/>
    <property type="match status" value="1"/>
</dbReference>
<dbReference type="InterPro" id="IPR005111">
    <property type="entry name" value="MoeA_C_domain_IV"/>
</dbReference>
<dbReference type="CDD" id="cd00887">
    <property type="entry name" value="MoeA"/>
    <property type="match status" value="1"/>
</dbReference>
<comment type="function">
    <text evidence="1 6">Catalyzes the insertion of molybdate into adenylated molybdopterin with the concomitant release of AMP.</text>
</comment>
<keyword evidence="4 6" id="KW-0501">Molybdenum cofactor biosynthesis</keyword>
<dbReference type="GO" id="GO:0005829">
    <property type="term" value="C:cytosol"/>
    <property type="evidence" value="ECO:0007669"/>
    <property type="project" value="TreeGrafter"/>
</dbReference>
<dbReference type="NCBIfam" id="TIGR00177">
    <property type="entry name" value="molyb_syn"/>
    <property type="match status" value="1"/>
</dbReference>
<dbReference type="InterPro" id="IPR038987">
    <property type="entry name" value="MoeA-like"/>
</dbReference>
<dbReference type="Gene3D" id="2.40.340.10">
    <property type="entry name" value="MoeA, C-terminal, domain IV"/>
    <property type="match status" value="1"/>
</dbReference>
<evidence type="ECO:0000256" key="2">
    <source>
        <dbReference type="ARBA" id="ARBA00005046"/>
    </source>
</evidence>
<dbReference type="PANTHER" id="PTHR10192">
    <property type="entry name" value="MOLYBDOPTERIN BIOSYNTHESIS PROTEIN"/>
    <property type="match status" value="1"/>
</dbReference>
<protein>
    <recommendedName>
        <fullName evidence="6">Molybdopterin molybdenumtransferase</fullName>
        <ecNumber evidence="6">2.10.1.1</ecNumber>
    </recommendedName>
</protein>
<evidence type="ECO:0000256" key="1">
    <source>
        <dbReference type="ARBA" id="ARBA00002901"/>
    </source>
</evidence>
<dbReference type="GO" id="GO:0061599">
    <property type="term" value="F:molybdopterin molybdotransferase activity"/>
    <property type="evidence" value="ECO:0007669"/>
    <property type="project" value="UniProtKB-UniRule"/>
</dbReference>
<dbReference type="UniPathway" id="UPA00344"/>
<organism evidence="8 9">
    <name type="scientific">Aliiruegeria lutimaris</name>
    <dbReference type="NCBI Taxonomy" id="571298"/>
    <lineage>
        <taxon>Bacteria</taxon>
        <taxon>Pseudomonadati</taxon>
        <taxon>Pseudomonadota</taxon>
        <taxon>Alphaproteobacteria</taxon>
        <taxon>Rhodobacterales</taxon>
        <taxon>Roseobacteraceae</taxon>
        <taxon>Aliiruegeria</taxon>
    </lineage>
</organism>
<dbReference type="SUPFAM" id="SSF63867">
    <property type="entry name" value="MoeA C-terminal domain-like"/>
    <property type="match status" value="1"/>
</dbReference>
<evidence type="ECO:0000256" key="3">
    <source>
        <dbReference type="ARBA" id="ARBA00010763"/>
    </source>
</evidence>
<comment type="pathway">
    <text evidence="2 6">Cofactor biosynthesis; molybdopterin biosynthesis.</text>
</comment>
<dbReference type="Gene3D" id="2.170.190.11">
    <property type="entry name" value="Molybdopterin biosynthesis moea protein, domain 3"/>
    <property type="match status" value="1"/>
</dbReference>
<dbReference type="STRING" id="571298.SAMN04488026_10454"/>
<feature type="domain" description="MoaB/Mog" evidence="7">
    <location>
        <begin position="195"/>
        <end position="336"/>
    </location>
</feature>
<dbReference type="Pfam" id="PF00994">
    <property type="entry name" value="MoCF_biosynth"/>
    <property type="match status" value="1"/>
</dbReference>
<evidence type="ECO:0000313" key="9">
    <source>
        <dbReference type="Proteomes" id="UP000199382"/>
    </source>
</evidence>
<dbReference type="PROSITE" id="PS01079">
    <property type="entry name" value="MOCF_BIOSYNTHESIS_2"/>
    <property type="match status" value="1"/>
</dbReference>
<dbReference type="InterPro" id="IPR036425">
    <property type="entry name" value="MoaB/Mog-like_dom_sf"/>
</dbReference>
<gene>
    <name evidence="8" type="ORF">SAMN04488026_10454</name>
</gene>
<evidence type="ECO:0000256" key="4">
    <source>
        <dbReference type="ARBA" id="ARBA00023150"/>
    </source>
</evidence>
<comment type="catalytic activity">
    <reaction evidence="5">
        <text>adenylyl-molybdopterin + molybdate = Mo-molybdopterin + AMP + H(+)</text>
        <dbReference type="Rhea" id="RHEA:35047"/>
        <dbReference type="ChEBI" id="CHEBI:15378"/>
        <dbReference type="ChEBI" id="CHEBI:36264"/>
        <dbReference type="ChEBI" id="CHEBI:62727"/>
        <dbReference type="ChEBI" id="CHEBI:71302"/>
        <dbReference type="ChEBI" id="CHEBI:456215"/>
        <dbReference type="EC" id="2.10.1.1"/>
    </reaction>
</comment>
<keyword evidence="6" id="KW-0460">Magnesium</keyword>
<dbReference type="GO" id="GO:0046872">
    <property type="term" value="F:metal ion binding"/>
    <property type="evidence" value="ECO:0007669"/>
    <property type="project" value="UniProtKB-UniRule"/>
</dbReference>
<keyword evidence="6" id="KW-0479">Metal-binding</keyword>